<feature type="signal peptide" evidence="1">
    <location>
        <begin position="1"/>
        <end position="24"/>
    </location>
</feature>
<dbReference type="Proteomes" id="UP000236731">
    <property type="component" value="Unassembled WGS sequence"/>
</dbReference>
<evidence type="ECO:0008006" key="4">
    <source>
        <dbReference type="Google" id="ProtNLM"/>
    </source>
</evidence>
<evidence type="ECO:0000313" key="3">
    <source>
        <dbReference type="Proteomes" id="UP000236731"/>
    </source>
</evidence>
<accession>A0A1H6CEN8</accession>
<evidence type="ECO:0000313" key="2">
    <source>
        <dbReference type="EMBL" id="SEG71368.1"/>
    </source>
</evidence>
<name>A0A1H6CEN8_9SPHI</name>
<evidence type="ECO:0000256" key="1">
    <source>
        <dbReference type="SAM" id="SignalP"/>
    </source>
</evidence>
<dbReference type="EMBL" id="FNUT01000015">
    <property type="protein sequence ID" value="SEG71368.1"/>
    <property type="molecule type" value="Genomic_DNA"/>
</dbReference>
<keyword evidence="3" id="KW-1185">Reference proteome</keyword>
<protein>
    <recommendedName>
        <fullName evidence="4">Outer membrane protein beta-barrel domain-containing protein</fullName>
    </recommendedName>
</protein>
<sequence>MKKVLQLAFVFALTFLVTSQSAQAQLQTPHAFGARFGSATGLTYRYTMAPDKAVEGILSIQSNSEMSRFRLVGLYEMHRPLIDDFTWFYGFGGSVGSYTRKAHTNAQGERFDKHSGLGLSIDGIVGVEYKIPSAPIAVSLDAKPYFDFLEETGFRIVEGLGFSVRYTF</sequence>
<organism evidence="2 3">
    <name type="scientific">Sphingobacterium lactis</name>
    <dbReference type="NCBI Taxonomy" id="797291"/>
    <lineage>
        <taxon>Bacteria</taxon>
        <taxon>Pseudomonadati</taxon>
        <taxon>Bacteroidota</taxon>
        <taxon>Sphingobacteriia</taxon>
        <taxon>Sphingobacteriales</taxon>
        <taxon>Sphingobacteriaceae</taxon>
        <taxon>Sphingobacterium</taxon>
    </lineage>
</organism>
<reference evidence="3" key="1">
    <citation type="submission" date="2016-10" db="EMBL/GenBank/DDBJ databases">
        <authorList>
            <person name="Varghese N."/>
            <person name="Submissions S."/>
        </authorList>
    </citation>
    <scope>NUCLEOTIDE SEQUENCE [LARGE SCALE GENOMIC DNA]</scope>
    <source>
        <strain evidence="3">DSM 22361</strain>
    </source>
</reference>
<feature type="chain" id="PRO_5009294777" description="Outer membrane protein beta-barrel domain-containing protein" evidence="1">
    <location>
        <begin position="25"/>
        <end position="168"/>
    </location>
</feature>
<proteinExistence type="predicted"/>
<dbReference type="AlphaFoldDB" id="A0A1H6CEN8"/>
<dbReference type="RefSeq" id="WP_200818845.1">
    <property type="nucleotide sequence ID" value="NZ_CP049246.1"/>
</dbReference>
<gene>
    <name evidence="2" type="ORF">SAMN05421877_11516</name>
</gene>
<keyword evidence="1" id="KW-0732">Signal</keyword>